<accession>A0A0F9CKY5</accession>
<sequence length="81" mass="8534">MASVLLPLIAGALGAEVTGISDIVPFIGPPSAGFFAGEDRPRRRRRRRMLTASDRGDIAFLTATLGKTAAKELAAVRLANL</sequence>
<dbReference type="AlphaFoldDB" id="A0A0F9CKY5"/>
<gene>
    <name evidence="1" type="ORF">LCGC14_2309900</name>
</gene>
<protein>
    <submittedName>
        <fullName evidence="1">Uncharacterized protein</fullName>
    </submittedName>
</protein>
<reference evidence="1" key="1">
    <citation type="journal article" date="2015" name="Nature">
        <title>Complex archaea that bridge the gap between prokaryotes and eukaryotes.</title>
        <authorList>
            <person name="Spang A."/>
            <person name="Saw J.H."/>
            <person name="Jorgensen S.L."/>
            <person name="Zaremba-Niedzwiedzka K."/>
            <person name="Martijn J."/>
            <person name="Lind A.E."/>
            <person name="van Eijk R."/>
            <person name="Schleper C."/>
            <person name="Guy L."/>
            <person name="Ettema T.J."/>
        </authorList>
    </citation>
    <scope>NUCLEOTIDE SEQUENCE</scope>
</reference>
<evidence type="ECO:0000313" key="1">
    <source>
        <dbReference type="EMBL" id="KKL49998.1"/>
    </source>
</evidence>
<organism evidence="1">
    <name type="scientific">marine sediment metagenome</name>
    <dbReference type="NCBI Taxonomy" id="412755"/>
    <lineage>
        <taxon>unclassified sequences</taxon>
        <taxon>metagenomes</taxon>
        <taxon>ecological metagenomes</taxon>
    </lineage>
</organism>
<comment type="caution">
    <text evidence="1">The sequence shown here is derived from an EMBL/GenBank/DDBJ whole genome shotgun (WGS) entry which is preliminary data.</text>
</comment>
<name>A0A0F9CKY5_9ZZZZ</name>
<proteinExistence type="predicted"/>
<dbReference type="EMBL" id="LAZR01032757">
    <property type="protein sequence ID" value="KKL49998.1"/>
    <property type="molecule type" value="Genomic_DNA"/>
</dbReference>